<keyword evidence="2" id="KW-1185">Reference proteome</keyword>
<evidence type="ECO:0000313" key="2">
    <source>
        <dbReference type="Proteomes" id="UP000274822"/>
    </source>
</evidence>
<proteinExistence type="predicted"/>
<gene>
    <name evidence="1" type="ORF">BC938DRAFT_474712</name>
</gene>
<sequence length="364" mass="41095">MSPRTWYTTTYANTKILTPPVKVPDAQSKIFDGLIEGKLENLREGLRERFLPPRISPDPHHPHAIDDPLAGMRYELVKILDGLSHDLHADRLNPQNTDEPPLPICCDFQFLRIQNYKNPSFFVPGVPMGTQHVGIMGFCGEPDPTEVLLMLATETELKEKERSGRAILTVLEREREYRRGDEVLCVVWMLIADPRLFLNYHLTLNIYTSKSPFCACTGEMRAGFHNYNNLTVSPATVVDTNSGNLSHPYRLHNGSVSTGASGAPVVRASQPQVFSYMHVSGTPHYVTNPPIQPTSTAVQQGELDEVSLRPDSDRFQNVMISVNHPEYRKLYQEIVWPEIRTIVDAPKFPGDVREALAFYVSNRE</sequence>
<name>A0A433Q1N1_9FUNG</name>
<organism evidence="1 2">
    <name type="scientific">Jimgerdemannia flammicorona</name>
    <dbReference type="NCBI Taxonomy" id="994334"/>
    <lineage>
        <taxon>Eukaryota</taxon>
        <taxon>Fungi</taxon>
        <taxon>Fungi incertae sedis</taxon>
        <taxon>Mucoromycota</taxon>
        <taxon>Mucoromycotina</taxon>
        <taxon>Endogonomycetes</taxon>
        <taxon>Endogonales</taxon>
        <taxon>Endogonaceae</taxon>
        <taxon>Jimgerdemannia</taxon>
    </lineage>
</organism>
<evidence type="ECO:0000313" key="1">
    <source>
        <dbReference type="EMBL" id="RUS23725.1"/>
    </source>
</evidence>
<protein>
    <submittedName>
        <fullName evidence="1">Uncharacterized protein</fullName>
    </submittedName>
</protein>
<reference evidence="1 2" key="1">
    <citation type="journal article" date="2018" name="New Phytol.">
        <title>Phylogenomics of Endogonaceae and evolution of mycorrhizas within Mucoromycota.</title>
        <authorList>
            <person name="Chang Y."/>
            <person name="Desiro A."/>
            <person name="Na H."/>
            <person name="Sandor L."/>
            <person name="Lipzen A."/>
            <person name="Clum A."/>
            <person name="Barry K."/>
            <person name="Grigoriev I.V."/>
            <person name="Martin F.M."/>
            <person name="Stajich J.E."/>
            <person name="Smith M.E."/>
            <person name="Bonito G."/>
            <person name="Spatafora J.W."/>
        </authorList>
    </citation>
    <scope>NUCLEOTIDE SEQUENCE [LARGE SCALE GENOMIC DNA]</scope>
    <source>
        <strain evidence="1 2">AD002</strain>
    </source>
</reference>
<dbReference type="AlphaFoldDB" id="A0A433Q1N1"/>
<dbReference type="EMBL" id="RBNJ01018784">
    <property type="protein sequence ID" value="RUS23725.1"/>
    <property type="molecule type" value="Genomic_DNA"/>
</dbReference>
<dbReference type="Proteomes" id="UP000274822">
    <property type="component" value="Unassembled WGS sequence"/>
</dbReference>
<comment type="caution">
    <text evidence="1">The sequence shown here is derived from an EMBL/GenBank/DDBJ whole genome shotgun (WGS) entry which is preliminary data.</text>
</comment>
<accession>A0A433Q1N1</accession>